<evidence type="ECO:0000313" key="2">
    <source>
        <dbReference type="Proteomes" id="UP001470230"/>
    </source>
</evidence>
<reference evidence="1 2" key="1">
    <citation type="submission" date="2024-04" db="EMBL/GenBank/DDBJ databases">
        <title>Tritrichomonas musculus Genome.</title>
        <authorList>
            <person name="Alves-Ferreira E."/>
            <person name="Grigg M."/>
            <person name="Lorenzi H."/>
            <person name="Galac M."/>
        </authorList>
    </citation>
    <scope>NUCLEOTIDE SEQUENCE [LARGE SCALE GENOMIC DNA]</scope>
    <source>
        <strain evidence="1 2">EAF2021</strain>
    </source>
</reference>
<name>A0ABR2HIZ8_9EUKA</name>
<dbReference type="Proteomes" id="UP001470230">
    <property type="component" value="Unassembled WGS sequence"/>
</dbReference>
<gene>
    <name evidence="1" type="ORF">M9Y10_019239</name>
</gene>
<comment type="caution">
    <text evidence="1">The sequence shown here is derived from an EMBL/GenBank/DDBJ whole genome shotgun (WGS) entry which is preliminary data.</text>
</comment>
<sequence>MDYDKVFVKIEDKKECKKLKNCLKDRYKVALYTGDSKEVKLNEDGIFEEDVDVVISTSSIQNGQSIKEKVLSIFVQTYIGKTSSVEQFLGRNRNRDSNVYVHARYGKHMNKRKYVTPNNRYERRWNEMSKKIGMIYYADSVVYDLVNPMILPPPKRMNRMKKKKIHPLKQMIMLAIREPKITQ</sequence>
<evidence type="ECO:0008006" key="3">
    <source>
        <dbReference type="Google" id="ProtNLM"/>
    </source>
</evidence>
<protein>
    <recommendedName>
        <fullName evidence="3">Helicase C-terminal domain-containing protein</fullName>
    </recommendedName>
</protein>
<proteinExistence type="predicted"/>
<organism evidence="1 2">
    <name type="scientific">Tritrichomonas musculus</name>
    <dbReference type="NCBI Taxonomy" id="1915356"/>
    <lineage>
        <taxon>Eukaryota</taxon>
        <taxon>Metamonada</taxon>
        <taxon>Parabasalia</taxon>
        <taxon>Tritrichomonadida</taxon>
        <taxon>Tritrichomonadidae</taxon>
        <taxon>Tritrichomonas</taxon>
    </lineage>
</organism>
<dbReference type="EMBL" id="JAPFFF010000027">
    <property type="protein sequence ID" value="KAK8848183.1"/>
    <property type="molecule type" value="Genomic_DNA"/>
</dbReference>
<keyword evidence="2" id="KW-1185">Reference proteome</keyword>
<evidence type="ECO:0000313" key="1">
    <source>
        <dbReference type="EMBL" id="KAK8848183.1"/>
    </source>
</evidence>
<accession>A0ABR2HIZ8</accession>